<evidence type="ECO:0000313" key="4">
    <source>
        <dbReference type="Proteomes" id="UP000518266"/>
    </source>
</evidence>
<dbReference type="Gene3D" id="2.30.29.110">
    <property type="match status" value="1"/>
</dbReference>
<accession>A0A7J5XNF6</accession>
<gene>
    <name evidence="3" type="ORF">F7725_010400</name>
</gene>
<reference evidence="3 4" key="1">
    <citation type="submission" date="2020-03" db="EMBL/GenBank/DDBJ databases">
        <title>Dissostichus mawsoni Genome sequencing and assembly.</title>
        <authorList>
            <person name="Park H."/>
        </authorList>
    </citation>
    <scope>NUCLEOTIDE SEQUENCE [LARGE SCALE GENOMIC DNA]</scope>
    <source>
        <strain evidence="3">DM0001</strain>
        <tissue evidence="3">Muscle</tissue>
    </source>
</reference>
<sequence>MRAGQKEPRLLSLIERSGEFIFRVFANPDAVVSRPVAELSIPINGHFDILQEAAEALLINLETSCIRIRIKGEKAPELLLELQNDDRTQTFLIQVKSAQQQETQNHGAPCTNSPEGPVPIPPQRANKTVNSVALGQPLQIYHCTASQPQQ</sequence>
<feature type="domain" description="Inositol polyphosphate 5-phosphatase clathrin binding" evidence="2">
    <location>
        <begin position="1"/>
        <end position="102"/>
    </location>
</feature>
<dbReference type="Pfam" id="PF16726">
    <property type="entry name" value="OCRL_clath_bd"/>
    <property type="match status" value="1"/>
</dbReference>
<organism evidence="3 4">
    <name type="scientific">Dissostichus mawsoni</name>
    <name type="common">Antarctic cod</name>
    <dbReference type="NCBI Taxonomy" id="36200"/>
    <lineage>
        <taxon>Eukaryota</taxon>
        <taxon>Metazoa</taxon>
        <taxon>Chordata</taxon>
        <taxon>Craniata</taxon>
        <taxon>Vertebrata</taxon>
        <taxon>Euteleostomi</taxon>
        <taxon>Actinopterygii</taxon>
        <taxon>Neopterygii</taxon>
        <taxon>Teleostei</taxon>
        <taxon>Neoteleostei</taxon>
        <taxon>Acanthomorphata</taxon>
        <taxon>Eupercaria</taxon>
        <taxon>Perciformes</taxon>
        <taxon>Notothenioidei</taxon>
        <taxon>Nototheniidae</taxon>
        <taxon>Dissostichus</taxon>
    </lineage>
</organism>
<evidence type="ECO:0000256" key="1">
    <source>
        <dbReference type="SAM" id="MobiDB-lite"/>
    </source>
</evidence>
<comment type="caution">
    <text evidence="3">The sequence shown here is derived from an EMBL/GenBank/DDBJ whole genome shotgun (WGS) entry which is preliminary data.</text>
</comment>
<keyword evidence="4" id="KW-1185">Reference proteome</keyword>
<evidence type="ECO:0000313" key="3">
    <source>
        <dbReference type="EMBL" id="KAF3838632.1"/>
    </source>
</evidence>
<feature type="region of interest" description="Disordered" evidence="1">
    <location>
        <begin position="102"/>
        <end position="121"/>
    </location>
</feature>
<dbReference type="Proteomes" id="UP000518266">
    <property type="component" value="Unassembled WGS sequence"/>
</dbReference>
<dbReference type="InterPro" id="IPR031995">
    <property type="entry name" value="OCRL_clath-bd"/>
</dbReference>
<name>A0A7J5XNF6_DISMA</name>
<dbReference type="OrthoDB" id="10498697at2759"/>
<dbReference type="AlphaFoldDB" id="A0A7J5XNF6"/>
<dbReference type="EMBL" id="JAAKFY010000022">
    <property type="protein sequence ID" value="KAF3838632.1"/>
    <property type="molecule type" value="Genomic_DNA"/>
</dbReference>
<evidence type="ECO:0000259" key="2">
    <source>
        <dbReference type="Pfam" id="PF16726"/>
    </source>
</evidence>
<protein>
    <recommendedName>
        <fullName evidence="2">Inositol polyphosphate 5-phosphatase clathrin binding domain-containing protein</fullName>
    </recommendedName>
</protein>
<proteinExistence type="predicted"/>
<feature type="compositionally biased region" description="Polar residues" evidence="1">
    <location>
        <begin position="102"/>
        <end position="114"/>
    </location>
</feature>